<dbReference type="Gene3D" id="3.10.50.10">
    <property type="match status" value="1"/>
</dbReference>
<dbReference type="InterPro" id="IPR050314">
    <property type="entry name" value="Glycosyl_Hydrlase_18"/>
</dbReference>
<name>A0A9Q0S510_9DIPT</name>
<accession>A0A9Q0S510</accession>
<feature type="domain" description="GH18" evidence="8">
    <location>
        <begin position="29"/>
        <end position="421"/>
    </location>
</feature>
<dbReference type="FunFam" id="3.20.20.80:FF:000097">
    <property type="entry name" value="Probable chitinase 2"/>
    <property type="match status" value="1"/>
</dbReference>
<dbReference type="Pfam" id="PF00704">
    <property type="entry name" value="Glyco_hydro_18"/>
    <property type="match status" value="1"/>
</dbReference>
<evidence type="ECO:0000256" key="2">
    <source>
        <dbReference type="ARBA" id="ARBA00022801"/>
    </source>
</evidence>
<evidence type="ECO:0000256" key="1">
    <source>
        <dbReference type="ARBA" id="ARBA00022729"/>
    </source>
</evidence>
<keyword evidence="2 4" id="KW-0378">Hydrolase</keyword>
<comment type="caution">
    <text evidence="9">The sequence shown here is derived from an EMBL/GenBank/DDBJ whole genome shotgun (WGS) entry which is preliminary data.</text>
</comment>
<evidence type="ECO:0000256" key="5">
    <source>
        <dbReference type="RuleBase" id="RU004453"/>
    </source>
</evidence>
<dbReference type="EMBL" id="WJQU01000002">
    <property type="protein sequence ID" value="KAJ6643690.1"/>
    <property type="molecule type" value="Genomic_DNA"/>
</dbReference>
<dbReference type="OrthoDB" id="73875at2759"/>
<dbReference type="PROSITE" id="PS51910">
    <property type="entry name" value="GH18_2"/>
    <property type="match status" value="1"/>
</dbReference>
<dbReference type="PROSITE" id="PS01095">
    <property type="entry name" value="GH18_1"/>
    <property type="match status" value="1"/>
</dbReference>
<dbReference type="InterPro" id="IPR011583">
    <property type="entry name" value="Chitinase_II/V-like_cat"/>
</dbReference>
<protein>
    <submittedName>
        <fullName evidence="9">Chitinase 2</fullName>
    </submittedName>
</protein>
<keyword evidence="10" id="KW-1185">Reference proteome</keyword>
<dbReference type="GO" id="GO:0005975">
    <property type="term" value="P:carbohydrate metabolic process"/>
    <property type="evidence" value="ECO:0007669"/>
    <property type="project" value="InterPro"/>
</dbReference>
<dbReference type="PANTHER" id="PTHR11177">
    <property type="entry name" value="CHITINASE"/>
    <property type="match status" value="1"/>
</dbReference>
<evidence type="ECO:0000256" key="3">
    <source>
        <dbReference type="ARBA" id="ARBA00023295"/>
    </source>
</evidence>
<evidence type="ECO:0000256" key="6">
    <source>
        <dbReference type="SAM" id="MobiDB-lite"/>
    </source>
</evidence>
<dbReference type="GO" id="GO:0004568">
    <property type="term" value="F:chitinase activity"/>
    <property type="evidence" value="ECO:0007669"/>
    <property type="project" value="TreeGrafter"/>
</dbReference>
<dbReference type="PANTHER" id="PTHR11177:SF403">
    <property type="entry name" value="CHITINASE 2-RELATED"/>
    <property type="match status" value="1"/>
</dbReference>
<dbReference type="SUPFAM" id="SSF54556">
    <property type="entry name" value="Chitinase insertion domain"/>
    <property type="match status" value="1"/>
</dbReference>
<evidence type="ECO:0000256" key="4">
    <source>
        <dbReference type="RuleBase" id="RU000489"/>
    </source>
</evidence>
<feature type="region of interest" description="Disordered" evidence="6">
    <location>
        <begin position="437"/>
        <end position="457"/>
    </location>
</feature>
<dbReference type="SUPFAM" id="SSF51445">
    <property type="entry name" value="(Trans)glycosidases"/>
    <property type="match status" value="1"/>
</dbReference>
<dbReference type="GO" id="GO:0006032">
    <property type="term" value="P:chitin catabolic process"/>
    <property type="evidence" value="ECO:0007669"/>
    <property type="project" value="TreeGrafter"/>
</dbReference>
<dbReference type="Proteomes" id="UP001151699">
    <property type="component" value="Chromosome B"/>
</dbReference>
<dbReference type="AlphaFoldDB" id="A0A9Q0S510"/>
<gene>
    <name evidence="9" type="primary">Cht2_2</name>
    <name evidence="9" type="ORF">Bhyg_08655</name>
</gene>
<dbReference type="InterPro" id="IPR017853">
    <property type="entry name" value="GH"/>
</dbReference>
<dbReference type="InterPro" id="IPR029070">
    <property type="entry name" value="Chitinase_insertion_sf"/>
</dbReference>
<evidence type="ECO:0000259" key="8">
    <source>
        <dbReference type="PROSITE" id="PS51910"/>
    </source>
</evidence>
<reference evidence="9" key="1">
    <citation type="submission" date="2022-07" db="EMBL/GenBank/DDBJ databases">
        <authorList>
            <person name="Trinca V."/>
            <person name="Uliana J.V.C."/>
            <person name="Torres T.T."/>
            <person name="Ward R.J."/>
            <person name="Monesi N."/>
        </authorList>
    </citation>
    <scope>NUCLEOTIDE SEQUENCE</scope>
    <source>
        <strain evidence="9">HSMRA1968</strain>
        <tissue evidence="9">Whole embryos</tissue>
    </source>
</reference>
<evidence type="ECO:0000313" key="10">
    <source>
        <dbReference type="Proteomes" id="UP001151699"/>
    </source>
</evidence>
<keyword evidence="3 4" id="KW-0326">Glycosidase</keyword>
<dbReference type="InterPro" id="IPR001579">
    <property type="entry name" value="Glyco_hydro_18_chit_AS"/>
</dbReference>
<sequence length="457" mass="51015">MSINKVFSILCVAVSFVVVAAKTGPSHDKVVVCYLSTWAVYRPNRGSYSIDNFDANLCTHVIYAFSGLDSKTDAIKSLDPWQDLKDDYGKGGYEHLTSLKKNHPHLKVTLAIGGWNEGSKNYSIMAADPSRRKRFVKSASNFVRKFNFDGLDLDWEYPTQRDGAPEDKENFVQLVKELRDELKPHNLLLTSAIGASIKVIDEAYNVRELSKYLDFLHIMCYDYGGSWDKKITANAPLHSDNELNVEATIKHLIKLGASPSKIVMGIPFYGRTFITDLEGNYGDASTDEAFQGPFTRENGFLGYNEICALLSNRTAKWTSSWDSETSQGIARHRDEVSGETRVVVYDTTRTIAKKMRFAMQHNLAGVMSWSIDTDDFLGDCNVEEETFNDFGNTAGVKLTFPKRVNSNYPLLRTINEGIIIALDEIDQENAIRESEVENEISHGDESANGGIACSAVS</sequence>
<keyword evidence="1 7" id="KW-0732">Signal</keyword>
<evidence type="ECO:0000256" key="7">
    <source>
        <dbReference type="SAM" id="SignalP"/>
    </source>
</evidence>
<feature type="chain" id="PRO_5040383504" evidence="7">
    <location>
        <begin position="22"/>
        <end position="457"/>
    </location>
</feature>
<dbReference type="GO" id="GO:0005576">
    <property type="term" value="C:extracellular region"/>
    <property type="evidence" value="ECO:0007669"/>
    <property type="project" value="TreeGrafter"/>
</dbReference>
<proteinExistence type="inferred from homology"/>
<dbReference type="InterPro" id="IPR001223">
    <property type="entry name" value="Glyco_hydro18_cat"/>
</dbReference>
<dbReference type="Gene3D" id="3.20.20.80">
    <property type="entry name" value="Glycosidases"/>
    <property type="match status" value="1"/>
</dbReference>
<feature type="signal peptide" evidence="7">
    <location>
        <begin position="1"/>
        <end position="21"/>
    </location>
</feature>
<evidence type="ECO:0000313" key="9">
    <source>
        <dbReference type="EMBL" id="KAJ6643690.1"/>
    </source>
</evidence>
<dbReference type="GO" id="GO:0008061">
    <property type="term" value="F:chitin binding"/>
    <property type="evidence" value="ECO:0007669"/>
    <property type="project" value="InterPro"/>
</dbReference>
<dbReference type="CDD" id="cd02872">
    <property type="entry name" value="GH18_chitolectin_chitotriosidase"/>
    <property type="match status" value="1"/>
</dbReference>
<comment type="similarity">
    <text evidence="5">Belongs to the glycosyl hydrolase 18 family.</text>
</comment>
<dbReference type="SMART" id="SM00636">
    <property type="entry name" value="Glyco_18"/>
    <property type="match status" value="1"/>
</dbReference>
<organism evidence="9 10">
    <name type="scientific">Pseudolycoriella hygida</name>
    <dbReference type="NCBI Taxonomy" id="35572"/>
    <lineage>
        <taxon>Eukaryota</taxon>
        <taxon>Metazoa</taxon>
        <taxon>Ecdysozoa</taxon>
        <taxon>Arthropoda</taxon>
        <taxon>Hexapoda</taxon>
        <taxon>Insecta</taxon>
        <taxon>Pterygota</taxon>
        <taxon>Neoptera</taxon>
        <taxon>Endopterygota</taxon>
        <taxon>Diptera</taxon>
        <taxon>Nematocera</taxon>
        <taxon>Sciaroidea</taxon>
        <taxon>Sciaridae</taxon>
        <taxon>Pseudolycoriella</taxon>
    </lineage>
</organism>